<proteinExistence type="predicted"/>
<gene>
    <name evidence="1" type="ORF">DFP96_104194</name>
</gene>
<dbReference type="OrthoDB" id="2364635at2"/>
<dbReference type="STRING" id="1265846.PROCOU_02194"/>
<protein>
    <submittedName>
        <fullName evidence="1">Uncharacterized protein</fullName>
    </submittedName>
</protein>
<name>A0A4R6ZMP7_9LIST</name>
<organism evidence="1 2">
    <name type="scientific">Listeria rocourtiae</name>
    <dbReference type="NCBI Taxonomy" id="647910"/>
    <lineage>
        <taxon>Bacteria</taxon>
        <taxon>Bacillati</taxon>
        <taxon>Bacillota</taxon>
        <taxon>Bacilli</taxon>
        <taxon>Bacillales</taxon>
        <taxon>Listeriaceae</taxon>
        <taxon>Listeria</taxon>
    </lineage>
</organism>
<evidence type="ECO:0000313" key="2">
    <source>
        <dbReference type="Proteomes" id="UP000295558"/>
    </source>
</evidence>
<reference evidence="1 2" key="1">
    <citation type="submission" date="2019-03" db="EMBL/GenBank/DDBJ databases">
        <title>Genomic Encyclopedia of Type Strains, Phase III (KMG-III): the genomes of soil and plant-associated and newly described type strains.</title>
        <authorList>
            <person name="Whitman W."/>
        </authorList>
    </citation>
    <scope>NUCLEOTIDE SEQUENCE [LARGE SCALE GENOMIC DNA]</scope>
    <source>
        <strain evidence="1 2">CECT 7972</strain>
    </source>
</reference>
<dbReference type="EMBL" id="SNZK01000004">
    <property type="protein sequence ID" value="TDR53602.1"/>
    <property type="molecule type" value="Genomic_DNA"/>
</dbReference>
<keyword evidence="2" id="KW-1185">Reference proteome</keyword>
<dbReference type="AlphaFoldDB" id="A0A4R6ZMP7"/>
<dbReference type="RefSeq" id="WP_036069315.1">
    <property type="nucleotide sequence ID" value="NZ_JAARQJ010000003.1"/>
</dbReference>
<sequence length="187" mass="21426">MDREILCRVLKNAMKAQTILYIYNDTTSKDERYGGFVQLVTKDYVVMRLVSLQARASGYLIARLDLIFRVDNGGQSASRAEQLYQLNQEQHGDFAVSTFGNLLVNVLTLAMHQKLTISVYLDQDDERESLNGYVRHIANEHIVMDDLDDNAESYGEVHFELSAVIDIKFDSRDLKNLALLYEQPKWG</sequence>
<evidence type="ECO:0000313" key="1">
    <source>
        <dbReference type="EMBL" id="TDR53602.1"/>
    </source>
</evidence>
<dbReference type="Proteomes" id="UP000295558">
    <property type="component" value="Unassembled WGS sequence"/>
</dbReference>
<accession>A0A4R6ZMP7</accession>
<comment type="caution">
    <text evidence="1">The sequence shown here is derived from an EMBL/GenBank/DDBJ whole genome shotgun (WGS) entry which is preliminary data.</text>
</comment>